<dbReference type="EMBL" id="SMMG02000010">
    <property type="protein sequence ID" value="KAA3458744.1"/>
    <property type="molecule type" value="Genomic_DNA"/>
</dbReference>
<proteinExistence type="predicted"/>
<sequence>MFYLTTSMPDIMFAVSLLSRYMHCSNIIHYKAAKRVLRYVKGTLSYGVKFMKSEKLELLGYLDSDWAGSTEHMKSTSSYFFTLGSSVFCWSLRKQQSIAQSTVEAKYVVTASIIKCDNQFSFAIAKNPVFHGKTKHFKIKYHFVREMEQENLQDQLADILTKPFGKMKFEKLRYNIRVHSMEAMEECCEIDNHALKKKKWRTTHMANTYGRHRMVDNSISKSHSE</sequence>
<organism evidence="1 2">
    <name type="scientific">Gossypium australe</name>
    <dbReference type="NCBI Taxonomy" id="47621"/>
    <lineage>
        <taxon>Eukaryota</taxon>
        <taxon>Viridiplantae</taxon>
        <taxon>Streptophyta</taxon>
        <taxon>Embryophyta</taxon>
        <taxon>Tracheophyta</taxon>
        <taxon>Spermatophyta</taxon>
        <taxon>Magnoliopsida</taxon>
        <taxon>eudicotyledons</taxon>
        <taxon>Gunneridae</taxon>
        <taxon>Pentapetalae</taxon>
        <taxon>rosids</taxon>
        <taxon>malvids</taxon>
        <taxon>Malvales</taxon>
        <taxon>Malvaceae</taxon>
        <taxon>Malvoideae</taxon>
        <taxon>Gossypium</taxon>
    </lineage>
</organism>
<dbReference type="AlphaFoldDB" id="A0A5B6UQP1"/>
<comment type="caution">
    <text evidence="1">The sequence shown here is derived from an EMBL/GenBank/DDBJ whole genome shotgun (WGS) entry which is preliminary data.</text>
</comment>
<dbReference type="OrthoDB" id="1688654at2759"/>
<dbReference type="PANTHER" id="PTHR11439:SF503">
    <property type="entry name" value="CYSTEINE-RICH RLK (RECEPTOR-LIKE PROTEIN KINASE) 8"/>
    <property type="match status" value="1"/>
</dbReference>
<name>A0A5B6UQP1_9ROSI</name>
<protein>
    <submittedName>
        <fullName evidence="1">Laccase-2-like</fullName>
    </submittedName>
</protein>
<accession>A0A5B6UQP1</accession>
<gene>
    <name evidence="1" type="ORF">EPI10_013321</name>
</gene>
<dbReference type="CDD" id="cd09272">
    <property type="entry name" value="RNase_HI_RT_Ty1"/>
    <property type="match status" value="1"/>
</dbReference>
<reference evidence="2" key="1">
    <citation type="journal article" date="2019" name="Plant Biotechnol. J.">
        <title>Genome sequencing of the Australian wild diploid species Gossypium australe highlights disease resistance and delayed gland morphogenesis.</title>
        <authorList>
            <person name="Cai Y."/>
            <person name="Cai X."/>
            <person name="Wang Q."/>
            <person name="Wang P."/>
            <person name="Zhang Y."/>
            <person name="Cai C."/>
            <person name="Xu Y."/>
            <person name="Wang K."/>
            <person name="Zhou Z."/>
            <person name="Wang C."/>
            <person name="Geng S."/>
            <person name="Li B."/>
            <person name="Dong Q."/>
            <person name="Hou Y."/>
            <person name="Wang H."/>
            <person name="Ai P."/>
            <person name="Liu Z."/>
            <person name="Yi F."/>
            <person name="Sun M."/>
            <person name="An G."/>
            <person name="Cheng J."/>
            <person name="Zhang Y."/>
            <person name="Shi Q."/>
            <person name="Xie Y."/>
            <person name="Shi X."/>
            <person name="Chang Y."/>
            <person name="Huang F."/>
            <person name="Chen Y."/>
            <person name="Hong S."/>
            <person name="Mi L."/>
            <person name="Sun Q."/>
            <person name="Zhang L."/>
            <person name="Zhou B."/>
            <person name="Peng R."/>
            <person name="Zhang X."/>
            <person name="Liu F."/>
        </authorList>
    </citation>
    <scope>NUCLEOTIDE SEQUENCE [LARGE SCALE GENOMIC DNA]</scope>
    <source>
        <strain evidence="2">cv. PA1801</strain>
    </source>
</reference>
<evidence type="ECO:0000313" key="1">
    <source>
        <dbReference type="EMBL" id="KAA3458744.1"/>
    </source>
</evidence>
<dbReference type="Proteomes" id="UP000325315">
    <property type="component" value="Unassembled WGS sequence"/>
</dbReference>
<dbReference type="PANTHER" id="PTHR11439">
    <property type="entry name" value="GAG-POL-RELATED RETROTRANSPOSON"/>
    <property type="match status" value="1"/>
</dbReference>
<keyword evidence="2" id="KW-1185">Reference proteome</keyword>
<evidence type="ECO:0000313" key="2">
    <source>
        <dbReference type="Proteomes" id="UP000325315"/>
    </source>
</evidence>